<evidence type="ECO:0000313" key="4">
    <source>
        <dbReference type="EMBL" id="RGL11143.1"/>
    </source>
</evidence>
<dbReference type="GO" id="GO:0006004">
    <property type="term" value="P:fucose metabolic process"/>
    <property type="evidence" value="ECO:0007669"/>
    <property type="project" value="TreeGrafter"/>
</dbReference>
<evidence type="ECO:0000256" key="3">
    <source>
        <dbReference type="ARBA" id="ARBA00036324"/>
    </source>
</evidence>
<dbReference type="Pfam" id="PF05025">
    <property type="entry name" value="RbsD_FucU"/>
    <property type="match status" value="1"/>
</dbReference>
<dbReference type="AlphaFoldDB" id="A0A3E4QWC7"/>
<dbReference type="GO" id="GO:0042806">
    <property type="term" value="F:fucose binding"/>
    <property type="evidence" value="ECO:0007669"/>
    <property type="project" value="TreeGrafter"/>
</dbReference>
<dbReference type="EMBL" id="QSRJ01000003">
    <property type="protein sequence ID" value="RGL11143.1"/>
    <property type="molecule type" value="Genomic_DNA"/>
</dbReference>
<dbReference type="RefSeq" id="WP_117679154.1">
    <property type="nucleotide sequence ID" value="NZ_CAJJKC010000009.1"/>
</dbReference>
<dbReference type="Proteomes" id="UP000260943">
    <property type="component" value="Unassembled WGS sequence"/>
</dbReference>
<reference evidence="4 5" key="1">
    <citation type="submission" date="2018-08" db="EMBL/GenBank/DDBJ databases">
        <title>A genome reference for cultivated species of the human gut microbiota.</title>
        <authorList>
            <person name="Zou Y."/>
            <person name="Xue W."/>
            <person name="Luo G."/>
        </authorList>
    </citation>
    <scope>NUCLEOTIDE SEQUENCE [LARGE SCALE GENOMIC DNA]</scope>
    <source>
        <strain evidence="4 5">TF08-14</strain>
    </source>
</reference>
<name>A0A3E4QWC7_9ACTN</name>
<comment type="catalytic activity">
    <reaction evidence="1">
        <text>beta-D-ribopyranose = beta-D-ribofuranose</text>
        <dbReference type="Rhea" id="RHEA:25432"/>
        <dbReference type="ChEBI" id="CHEBI:27476"/>
        <dbReference type="ChEBI" id="CHEBI:47002"/>
        <dbReference type="EC" id="5.4.99.62"/>
    </reaction>
</comment>
<dbReference type="GO" id="GO:0036373">
    <property type="term" value="F:L-fucose mutarotase activity"/>
    <property type="evidence" value="ECO:0007669"/>
    <property type="project" value="UniProtKB-EC"/>
</dbReference>
<dbReference type="InterPro" id="IPR050443">
    <property type="entry name" value="RbsD/FucU_mutarotase"/>
</dbReference>
<comment type="caution">
    <text evidence="4">The sequence shown here is derived from an EMBL/GenBank/DDBJ whole genome shotgun (WGS) entry which is preliminary data.</text>
</comment>
<comment type="catalytic activity">
    <reaction evidence="3">
        <text>alpha-L-fucose = beta-L-fucose</text>
        <dbReference type="Rhea" id="RHEA:25580"/>
        <dbReference type="ChEBI" id="CHEBI:42548"/>
        <dbReference type="ChEBI" id="CHEBI:42589"/>
        <dbReference type="EC" id="5.1.3.29"/>
    </reaction>
</comment>
<accession>A0A3E4QWC7</accession>
<dbReference type="PANTHER" id="PTHR31690">
    <property type="entry name" value="FUCOSE MUTAROTASE"/>
    <property type="match status" value="1"/>
</dbReference>
<dbReference type="Gene3D" id="3.40.1650.10">
    <property type="entry name" value="RbsD-like domain"/>
    <property type="match status" value="1"/>
</dbReference>
<proteinExistence type="predicted"/>
<evidence type="ECO:0000256" key="1">
    <source>
        <dbReference type="ARBA" id="ARBA00000223"/>
    </source>
</evidence>
<dbReference type="SUPFAM" id="SSF102546">
    <property type="entry name" value="RbsD-like"/>
    <property type="match status" value="1"/>
</dbReference>
<evidence type="ECO:0000313" key="5">
    <source>
        <dbReference type="Proteomes" id="UP000260943"/>
    </source>
</evidence>
<dbReference type="InterPro" id="IPR007721">
    <property type="entry name" value="RbsD_FucU"/>
</dbReference>
<evidence type="ECO:0000256" key="2">
    <source>
        <dbReference type="ARBA" id="ARBA00023235"/>
    </source>
</evidence>
<dbReference type="PANTHER" id="PTHR31690:SF4">
    <property type="entry name" value="FUCOSE MUTAROTASE"/>
    <property type="match status" value="1"/>
</dbReference>
<organism evidence="4 5">
    <name type="scientific">Collinsella tanakaei</name>
    <dbReference type="NCBI Taxonomy" id="626935"/>
    <lineage>
        <taxon>Bacteria</taxon>
        <taxon>Bacillati</taxon>
        <taxon>Actinomycetota</taxon>
        <taxon>Coriobacteriia</taxon>
        <taxon>Coriobacteriales</taxon>
        <taxon>Coriobacteriaceae</taxon>
        <taxon>Collinsella</taxon>
    </lineage>
</organism>
<protein>
    <submittedName>
        <fullName evidence="4">Fucose isomerase</fullName>
    </submittedName>
</protein>
<dbReference type="InterPro" id="IPR023750">
    <property type="entry name" value="RbsD-like_sf"/>
</dbReference>
<sequence>MLNGVPANIGPDLLKVLSEMGHGDELVIADGNFPSAALAQRLVRADGMGVPEMLESVLKLVPLDTYVESPLVLMATVEGDPEPPIWSVYQDIADRSQDESPVMSHIDRQEFYERAKRAYAVLATGEREVYANIIVKKGVVRSV</sequence>
<keyword evidence="2 4" id="KW-0413">Isomerase</keyword>
<gene>
    <name evidence="4" type="ORF">DXC81_03210</name>
</gene>
<dbReference type="GO" id="GO:0062193">
    <property type="term" value="F:D-ribose pyranase activity"/>
    <property type="evidence" value="ECO:0007669"/>
    <property type="project" value="UniProtKB-EC"/>
</dbReference>